<keyword evidence="1" id="KW-0812">Transmembrane</keyword>
<dbReference type="RefSeq" id="WP_029482346.1">
    <property type="nucleotide sequence ID" value="NZ_JAHOAY010000036.1"/>
</dbReference>
<proteinExistence type="predicted"/>
<evidence type="ECO:0000313" key="2">
    <source>
        <dbReference type="EMBL" id="MDB7085007.1"/>
    </source>
</evidence>
<sequence length="72" mass="8344">MVEKMSEMDPASMMNQMYYSAMRLLPIFILIIILSNSLIADQVDQGAMAFGGGLSMFFPCFNDWYVWLWKYA</sequence>
<evidence type="ECO:0000256" key="1">
    <source>
        <dbReference type="SAM" id="Phobius"/>
    </source>
</evidence>
<reference evidence="2" key="1">
    <citation type="submission" date="2023-01" db="EMBL/GenBank/DDBJ databases">
        <title>Human gut microbiome strain richness.</title>
        <authorList>
            <person name="Chen-Liaw A."/>
        </authorList>
    </citation>
    <scope>NUCLEOTIDE SEQUENCE</scope>
    <source>
        <strain evidence="2">1001217st2_G6_1001217B_191108</strain>
    </source>
</reference>
<dbReference type="AlphaFoldDB" id="A0AB35IKL4"/>
<keyword evidence="1" id="KW-1133">Transmembrane helix</keyword>
<name>A0AB35IKL4_9FIRM</name>
<protein>
    <submittedName>
        <fullName evidence="2">Uncharacterized protein</fullName>
    </submittedName>
</protein>
<feature type="transmembrane region" description="Helical" evidence="1">
    <location>
        <begin position="50"/>
        <end position="69"/>
    </location>
</feature>
<organism evidence="2 3">
    <name type="scientific">Thomasclavelia ramosa</name>
    <dbReference type="NCBI Taxonomy" id="1547"/>
    <lineage>
        <taxon>Bacteria</taxon>
        <taxon>Bacillati</taxon>
        <taxon>Bacillota</taxon>
        <taxon>Erysipelotrichia</taxon>
        <taxon>Erysipelotrichales</taxon>
        <taxon>Coprobacillaceae</taxon>
        <taxon>Thomasclavelia</taxon>
    </lineage>
</organism>
<keyword evidence="1" id="KW-0472">Membrane</keyword>
<dbReference type="EMBL" id="JAQLKE010000028">
    <property type="protein sequence ID" value="MDB7085007.1"/>
    <property type="molecule type" value="Genomic_DNA"/>
</dbReference>
<accession>A0AB35IKL4</accession>
<comment type="caution">
    <text evidence="2">The sequence shown here is derived from an EMBL/GenBank/DDBJ whole genome shotgun (WGS) entry which is preliminary data.</text>
</comment>
<evidence type="ECO:0000313" key="3">
    <source>
        <dbReference type="Proteomes" id="UP001211987"/>
    </source>
</evidence>
<gene>
    <name evidence="2" type="ORF">PM738_14455</name>
</gene>
<dbReference type="Proteomes" id="UP001211987">
    <property type="component" value="Unassembled WGS sequence"/>
</dbReference>